<comment type="caution">
    <text evidence="2">The sequence shown here is derived from an EMBL/GenBank/DDBJ whole genome shotgun (WGS) entry which is preliminary data.</text>
</comment>
<dbReference type="EMBL" id="JANIBM010000001">
    <property type="protein sequence ID" value="MCQ8179722.1"/>
    <property type="molecule type" value="Genomic_DNA"/>
</dbReference>
<dbReference type="Proteomes" id="UP001524569">
    <property type="component" value="Unassembled WGS sequence"/>
</dbReference>
<dbReference type="PANTHER" id="PTHR43827">
    <property type="entry name" value="2,5-DIKETO-D-GLUCONIC ACID REDUCTASE"/>
    <property type="match status" value="1"/>
</dbReference>
<reference evidence="2 3" key="1">
    <citation type="submission" date="2022-07" db="EMBL/GenBank/DDBJ databases">
        <title>Methylomonas rivi sp. nov., Methylomonas rosea sp. nov., Methylomonas aureus sp. nov. and Methylomonas subterranea sp. nov., four novel methanotrophs isolated from a freshwater creek and the deep terrestrial subsurface.</title>
        <authorList>
            <person name="Abin C."/>
            <person name="Sankaranarayanan K."/>
            <person name="Garner C."/>
            <person name="Sindelar R."/>
            <person name="Kotary K."/>
            <person name="Garner R."/>
            <person name="Barclay S."/>
            <person name="Lawson P."/>
            <person name="Krumholz L."/>
        </authorList>
    </citation>
    <scope>NUCLEOTIDE SEQUENCE [LARGE SCALE GENOMIC DNA]</scope>
    <source>
        <strain evidence="2 3">SURF-1</strain>
    </source>
</reference>
<feature type="domain" description="NADP-dependent oxidoreductase" evidence="1">
    <location>
        <begin position="24"/>
        <end position="280"/>
    </location>
</feature>
<name>A0ABT1UBW9_9GAMM</name>
<evidence type="ECO:0000259" key="1">
    <source>
        <dbReference type="Pfam" id="PF00248"/>
    </source>
</evidence>
<evidence type="ECO:0000313" key="3">
    <source>
        <dbReference type="Proteomes" id="UP001524569"/>
    </source>
</evidence>
<dbReference type="PRINTS" id="PR00069">
    <property type="entry name" value="ALDKETRDTASE"/>
</dbReference>
<dbReference type="RefSeq" id="WP_256609100.1">
    <property type="nucleotide sequence ID" value="NZ_JANIBM010000001.1"/>
</dbReference>
<dbReference type="InterPro" id="IPR020471">
    <property type="entry name" value="AKR"/>
</dbReference>
<evidence type="ECO:0000313" key="2">
    <source>
        <dbReference type="EMBL" id="MCQ8179722.1"/>
    </source>
</evidence>
<dbReference type="Pfam" id="PF00248">
    <property type="entry name" value="Aldo_ket_red"/>
    <property type="match status" value="1"/>
</dbReference>
<keyword evidence="3" id="KW-1185">Reference proteome</keyword>
<proteinExistence type="predicted"/>
<dbReference type="PANTHER" id="PTHR43827:SF8">
    <property type="entry name" value="ALDO_KETO REDUCTASE FAMILY PROTEIN"/>
    <property type="match status" value="1"/>
</dbReference>
<organism evidence="2 3">
    <name type="scientific">Methylomonas aurea</name>
    <dbReference type="NCBI Taxonomy" id="2952224"/>
    <lineage>
        <taxon>Bacteria</taxon>
        <taxon>Pseudomonadati</taxon>
        <taxon>Pseudomonadota</taxon>
        <taxon>Gammaproteobacteria</taxon>
        <taxon>Methylococcales</taxon>
        <taxon>Methylococcaceae</taxon>
        <taxon>Methylomonas</taxon>
    </lineage>
</organism>
<gene>
    <name evidence="2" type="ORF">NP603_01255</name>
</gene>
<accession>A0ABT1UBW9</accession>
<dbReference type="Gene3D" id="3.20.20.100">
    <property type="entry name" value="NADP-dependent oxidoreductase domain"/>
    <property type="match status" value="1"/>
</dbReference>
<dbReference type="SUPFAM" id="SSF51430">
    <property type="entry name" value="NAD(P)-linked oxidoreductase"/>
    <property type="match status" value="1"/>
</dbReference>
<sequence>MPDHAFVVSVAGVRMPGIIYGTAWKQERTAELVEQAIAAGFRGIDTACQPKHYDEAGVGAGIAAACAKSGLTRADLYLQTKFTPLNGHDPLRIPYDPRAGLAEQVAQSFAVSQRNLQTDYLDGLVLHSPLADRGQLLEVWQAMETLAGAGKVKQLGISNCYDFALFEYLYQTAEIKPAVIQNRFYSDTGYDKQIRAFCRQRQIVYQSFWTLTANPRLLAHPAVTAAANARGRTPAQIFFRYLQQHGVVPLTGTCSAAHMREDLAIFEFSLDADECATISALF</sequence>
<dbReference type="InterPro" id="IPR023210">
    <property type="entry name" value="NADP_OxRdtase_dom"/>
</dbReference>
<dbReference type="CDD" id="cd19071">
    <property type="entry name" value="AKR_AKR1-5-like"/>
    <property type="match status" value="1"/>
</dbReference>
<protein>
    <submittedName>
        <fullName evidence="2">Aldo/keto reductase</fullName>
    </submittedName>
</protein>
<dbReference type="InterPro" id="IPR036812">
    <property type="entry name" value="NAD(P)_OxRdtase_dom_sf"/>
</dbReference>